<keyword evidence="7" id="KW-1185">Reference proteome</keyword>
<dbReference type="GO" id="GO:0015833">
    <property type="term" value="P:peptide transport"/>
    <property type="evidence" value="ECO:0007669"/>
    <property type="project" value="TreeGrafter"/>
</dbReference>
<dbReference type="InterPro" id="IPR000914">
    <property type="entry name" value="SBP_5_dom"/>
</dbReference>
<dbReference type="EMBL" id="CP019893">
    <property type="protein sequence ID" value="ARS90183.1"/>
    <property type="molecule type" value="Genomic_DNA"/>
</dbReference>
<evidence type="ECO:0000259" key="5">
    <source>
        <dbReference type="Pfam" id="PF00496"/>
    </source>
</evidence>
<evidence type="ECO:0000313" key="6">
    <source>
        <dbReference type="EMBL" id="ARS90183.1"/>
    </source>
</evidence>
<dbReference type="KEGG" id="naj:B1756_10910"/>
<organism evidence="6 7">
    <name type="scientific">Natrarchaeobaculum aegyptiacum</name>
    <dbReference type="NCBI Taxonomy" id="745377"/>
    <lineage>
        <taxon>Archaea</taxon>
        <taxon>Methanobacteriati</taxon>
        <taxon>Methanobacteriota</taxon>
        <taxon>Stenosarchaea group</taxon>
        <taxon>Halobacteria</taxon>
        <taxon>Halobacteriales</taxon>
        <taxon>Natrialbaceae</taxon>
        <taxon>Natrarchaeobaculum</taxon>
    </lineage>
</organism>
<comment type="subcellular location">
    <subcellularLocation>
        <location evidence="1">Cell envelope</location>
    </subcellularLocation>
</comment>
<dbReference type="Gene3D" id="3.10.105.10">
    <property type="entry name" value="Dipeptide-binding Protein, Domain 3"/>
    <property type="match status" value="1"/>
</dbReference>
<dbReference type="OrthoDB" id="194307at2157"/>
<proteinExistence type="inferred from homology"/>
<evidence type="ECO:0000256" key="3">
    <source>
        <dbReference type="ARBA" id="ARBA00022448"/>
    </source>
</evidence>
<keyword evidence="3" id="KW-0813">Transport</keyword>
<evidence type="ECO:0000256" key="4">
    <source>
        <dbReference type="ARBA" id="ARBA00022729"/>
    </source>
</evidence>
<dbReference type="GeneID" id="32894594"/>
<dbReference type="Pfam" id="PF00496">
    <property type="entry name" value="SBP_bac_5"/>
    <property type="match status" value="1"/>
</dbReference>
<dbReference type="CDD" id="cd08490">
    <property type="entry name" value="PBP2_NikA_DppA_OppA_like_3"/>
    <property type="match status" value="1"/>
</dbReference>
<evidence type="ECO:0000256" key="1">
    <source>
        <dbReference type="ARBA" id="ARBA00004196"/>
    </source>
</evidence>
<dbReference type="Gene3D" id="3.40.190.10">
    <property type="entry name" value="Periplasmic binding protein-like II"/>
    <property type="match status" value="1"/>
</dbReference>
<dbReference type="InterPro" id="IPR039424">
    <property type="entry name" value="SBP_5"/>
</dbReference>
<dbReference type="GO" id="GO:0042597">
    <property type="term" value="C:periplasmic space"/>
    <property type="evidence" value="ECO:0007669"/>
    <property type="project" value="UniProtKB-ARBA"/>
</dbReference>
<evidence type="ECO:0000256" key="2">
    <source>
        <dbReference type="ARBA" id="ARBA00005695"/>
    </source>
</evidence>
<dbReference type="PANTHER" id="PTHR30290">
    <property type="entry name" value="PERIPLASMIC BINDING COMPONENT OF ABC TRANSPORTER"/>
    <property type="match status" value="1"/>
</dbReference>
<dbReference type="AlphaFoldDB" id="A0A2Z2HTQ9"/>
<accession>A0A2Z2HTQ9</accession>
<gene>
    <name evidence="6" type="ORF">B1756_10910</name>
</gene>
<evidence type="ECO:0000313" key="7">
    <source>
        <dbReference type="Proteomes" id="UP000250088"/>
    </source>
</evidence>
<comment type="similarity">
    <text evidence="2">Belongs to the bacterial solute-binding protein 5 family.</text>
</comment>
<dbReference type="PIRSF" id="PIRSF002741">
    <property type="entry name" value="MppA"/>
    <property type="match status" value="1"/>
</dbReference>
<dbReference type="InterPro" id="IPR030678">
    <property type="entry name" value="Peptide/Ni-bd"/>
</dbReference>
<protein>
    <submittedName>
        <fullName evidence="6">Peptide ABC transporter substrate-binding protein</fullName>
    </submittedName>
</protein>
<keyword evidence="4" id="KW-0732">Signal</keyword>
<dbReference type="GO" id="GO:1904680">
    <property type="term" value="F:peptide transmembrane transporter activity"/>
    <property type="evidence" value="ECO:0007669"/>
    <property type="project" value="TreeGrafter"/>
</dbReference>
<dbReference type="GO" id="GO:0043190">
    <property type="term" value="C:ATP-binding cassette (ABC) transporter complex"/>
    <property type="evidence" value="ECO:0007669"/>
    <property type="project" value="InterPro"/>
</dbReference>
<reference evidence="7" key="1">
    <citation type="submission" date="2017-02" db="EMBL/GenBank/DDBJ databases">
        <title>Natronthermophilus aegyptiacus gen. nov.,sp. nov., an aerobic, extremely halophilic alkalithermophilic archaeon isolated from the athalassohaline Wadi An Natrun, Egypt.</title>
        <authorList>
            <person name="Zhao B."/>
        </authorList>
    </citation>
    <scope>NUCLEOTIDE SEQUENCE [LARGE SCALE GENOMIC DNA]</scope>
    <source>
        <strain evidence="7">JW/NM-HA 15</strain>
    </source>
</reference>
<dbReference type="Proteomes" id="UP000250088">
    <property type="component" value="Chromosome"/>
</dbReference>
<dbReference type="RefSeq" id="WP_086888560.1">
    <property type="nucleotide sequence ID" value="NZ_CP019893.1"/>
</dbReference>
<sequence length="513" mass="56567">MTEHAAFTMDRRTALKTALGGGTLALAGCLADGASDDDFRIGAPWDVGSDPLEGGHALRRMGVTEALVAVDYDAEPEPGLATDWERVDDTRWEFSLREGVTFHDGTALTADAVVTSLERTVDAEAFAGVPIDVVEAVDDSTVGVETESPFAPLPAHLSRHEAVVLGPGSFDDGELTEPIATGPFVADSIDPGSQLRVVRNDDYYGETPAFESVRYEVVEDDQTRRMRLENGELEMARILPQEAVDSLEATDGIDVYTPEIPRIRFLTFDTQSEPFDDRRVRQAVTHAVDREALTDSVLEGVDDPAIAPISPEMTDWADPDLEESLFDPDRARDLLEEAGWTMAADDEIRRRDGEMLSIEIVTFDARSLPLIAEVLQGQLADVGVDLEITVLEYGTMLDTVSQGDFDAYLTSWGTLWYPDPDRLADMFHSEGDLYHGYENETVDALLEEARELDDREQRRDRYHEVQSIVLEDAPIAVLTSYTNVVATASTVSGYEPHPTEITYGLERIDLESS</sequence>
<dbReference type="Gene3D" id="3.90.76.10">
    <property type="entry name" value="Dipeptide-binding Protein, Domain 1"/>
    <property type="match status" value="1"/>
</dbReference>
<dbReference type="SUPFAM" id="SSF53850">
    <property type="entry name" value="Periplasmic binding protein-like II"/>
    <property type="match status" value="1"/>
</dbReference>
<feature type="domain" description="Solute-binding protein family 5" evidence="5">
    <location>
        <begin position="75"/>
        <end position="431"/>
    </location>
</feature>
<dbReference type="PANTHER" id="PTHR30290:SF10">
    <property type="entry name" value="PERIPLASMIC OLIGOPEPTIDE-BINDING PROTEIN-RELATED"/>
    <property type="match status" value="1"/>
</dbReference>
<name>A0A2Z2HTQ9_9EURY</name>